<dbReference type="Pfam" id="PF07452">
    <property type="entry name" value="CHRD"/>
    <property type="match status" value="1"/>
</dbReference>
<gene>
    <name evidence="3" type="ORF">COB20_15535</name>
</gene>
<dbReference type="EMBL" id="NVUL01000108">
    <property type="protein sequence ID" value="PCI74079.1"/>
    <property type="molecule type" value="Genomic_DNA"/>
</dbReference>
<dbReference type="SMART" id="SM00754">
    <property type="entry name" value="CHRD"/>
    <property type="match status" value="1"/>
</dbReference>
<name>A0A2A4WW38_9GAMM</name>
<dbReference type="Proteomes" id="UP000218767">
    <property type="component" value="Unassembled WGS sequence"/>
</dbReference>
<dbReference type="AlphaFoldDB" id="A0A2A4WW38"/>
<dbReference type="PROSITE" id="PS50933">
    <property type="entry name" value="CHRD"/>
    <property type="match status" value="1"/>
</dbReference>
<dbReference type="InterPro" id="IPR010895">
    <property type="entry name" value="CHRD"/>
</dbReference>
<organism evidence="3 4">
    <name type="scientific">SAR86 cluster bacterium</name>
    <dbReference type="NCBI Taxonomy" id="2030880"/>
    <lineage>
        <taxon>Bacteria</taxon>
        <taxon>Pseudomonadati</taxon>
        <taxon>Pseudomonadota</taxon>
        <taxon>Gammaproteobacteria</taxon>
        <taxon>SAR86 cluster</taxon>
    </lineage>
</organism>
<evidence type="ECO:0000259" key="2">
    <source>
        <dbReference type="PROSITE" id="PS50933"/>
    </source>
</evidence>
<reference evidence="4" key="1">
    <citation type="submission" date="2017-08" db="EMBL/GenBank/DDBJ databases">
        <title>A dynamic microbial community with high functional redundancy inhabits the cold, oxic subseafloor aquifer.</title>
        <authorList>
            <person name="Tully B.J."/>
            <person name="Wheat C.G."/>
            <person name="Glazer B.T."/>
            <person name="Huber J.A."/>
        </authorList>
    </citation>
    <scope>NUCLEOTIDE SEQUENCE [LARGE SCALE GENOMIC DNA]</scope>
</reference>
<proteinExistence type="predicted"/>
<evidence type="ECO:0000256" key="1">
    <source>
        <dbReference type="SAM" id="SignalP"/>
    </source>
</evidence>
<evidence type="ECO:0000313" key="4">
    <source>
        <dbReference type="Proteomes" id="UP000218767"/>
    </source>
</evidence>
<keyword evidence="1" id="KW-0732">Signal</keyword>
<comment type="caution">
    <text evidence="3">The sequence shown here is derived from an EMBL/GenBank/DDBJ whole genome shotgun (WGS) entry which is preliminary data.</text>
</comment>
<sequence length="150" mass="15988">MKLGHKTFPKLATSFVCTLALIFSVSAMAQSGTFRARLSPMPTTPQTVTTITGEGEVILTLEGNTLTVSGNFAGMNSAATMAHVHNGPPAQPGPVVHQLEVTKMTGGEISAVLELTDEQVTALRNNELYIQVHSETNPPGELRGWVFARN</sequence>
<feature type="domain" description="CHRD" evidence="2">
    <location>
        <begin position="30"/>
        <end position="150"/>
    </location>
</feature>
<evidence type="ECO:0000313" key="3">
    <source>
        <dbReference type="EMBL" id="PCI74079.1"/>
    </source>
</evidence>
<feature type="signal peptide" evidence="1">
    <location>
        <begin position="1"/>
        <end position="29"/>
    </location>
</feature>
<protein>
    <submittedName>
        <fullName evidence="3">CHRD domain-containing protein</fullName>
    </submittedName>
</protein>
<accession>A0A2A4WW38</accession>
<feature type="chain" id="PRO_5013105383" evidence="1">
    <location>
        <begin position="30"/>
        <end position="150"/>
    </location>
</feature>